<keyword evidence="3" id="KW-0235">DNA replication</keyword>
<dbReference type="InterPro" id="IPR013748">
    <property type="entry name" value="Rep_factorC_C"/>
</dbReference>
<dbReference type="GO" id="GO:0003689">
    <property type="term" value="F:DNA clamp loader activity"/>
    <property type="evidence" value="ECO:0007669"/>
    <property type="project" value="TreeGrafter"/>
</dbReference>
<proteinExistence type="inferred from homology"/>
<dbReference type="GO" id="GO:0006261">
    <property type="term" value="P:DNA-templated DNA replication"/>
    <property type="evidence" value="ECO:0007669"/>
    <property type="project" value="TreeGrafter"/>
</dbReference>
<evidence type="ECO:0000256" key="5">
    <source>
        <dbReference type="ARBA" id="ARBA00022840"/>
    </source>
</evidence>
<dbReference type="GO" id="GO:0005634">
    <property type="term" value="C:nucleus"/>
    <property type="evidence" value="ECO:0007669"/>
    <property type="project" value="UniProtKB-SubCell"/>
</dbReference>
<dbReference type="InterPro" id="IPR003959">
    <property type="entry name" value="ATPase_AAA_core"/>
</dbReference>
<dbReference type="EMBL" id="CAMPGE010016810">
    <property type="protein sequence ID" value="CAI2375344.1"/>
    <property type="molecule type" value="Genomic_DNA"/>
</dbReference>
<dbReference type="Gene3D" id="3.40.50.300">
    <property type="entry name" value="P-loop containing nucleotide triphosphate hydrolases"/>
    <property type="match status" value="1"/>
</dbReference>
<evidence type="ECO:0000256" key="1">
    <source>
        <dbReference type="ARBA" id="ARBA00004123"/>
    </source>
</evidence>
<dbReference type="Pfam" id="PF08542">
    <property type="entry name" value="Rep_fac_C"/>
    <property type="match status" value="1"/>
</dbReference>
<comment type="caution">
    <text evidence="8">The sequence shown here is derived from an EMBL/GenBank/DDBJ whole genome shotgun (WGS) entry which is preliminary data.</text>
</comment>
<evidence type="ECO:0000313" key="8">
    <source>
        <dbReference type="EMBL" id="CAI2375344.1"/>
    </source>
</evidence>
<evidence type="ECO:0000313" key="9">
    <source>
        <dbReference type="Proteomes" id="UP001295684"/>
    </source>
</evidence>
<keyword evidence="6" id="KW-0539">Nucleus</keyword>
<organism evidence="8 9">
    <name type="scientific">Euplotes crassus</name>
    <dbReference type="NCBI Taxonomy" id="5936"/>
    <lineage>
        <taxon>Eukaryota</taxon>
        <taxon>Sar</taxon>
        <taxon>Alveolata</taxon>
        <taxon>Ciliophora</taxon>
        <taxon>Intramacronucleata</taxon>
        <taxon>Spirotrichea</taxon>
        <taxon>Hypotrichia</taxon>
        <taxon>Euplotida</taxon>
        <taxon>Euplotidae</taxon>
        <taxon>Moneuplotes</taxon>
    </lineage>
</organism>
<dbReference type="SUPFAM" id="SSF52540">
    <property type="entry name" value="P-loop containing nucleoside triphosphate hydrolases"/>
    <property type="match status" value="1"/>
</dbReference>
<dbReference type="InterPro" id="IPR027417">
    <property type="entry name" value="P-loop_NTPase"/>
</dbReference>
<dbReference type="GO" id="GO:0005663">
    <property type="term" value="C:DNA replication factor C complex"/>
    <property type="evidence" value="ECO:0007669"/>
    <property type="project" value="TreeGrafter"/>
</dbReference>
<evidence type="ECO:0000256" key="4">
    <source>
        <dbReference type="ARBA" id="ARBA00022741"/>
    </source>
</evidence>
<dbReference type="SUPFAM" id="SSF48019">
    <property type="entry name" value="post-AAA+ oligomerization domain-like"/>
    <property type="match status" value="1"/>
</dbReference>
<gene>
    <name evidence="8" type="ORF">ECRASSUSDP1_LOCUS16706</name>
</gene>
<dbReference type="Pfam" id="PF00004">
    <property type="entry name" value="AAA"/>
    <property type="match status" value="1"/>
</dbReference>
<dbReference type="AlphaFoldDB" id="A0AAD1XMG4"/>
<dbReference type="NCBIfam" id="NF001679">
    <property type="entry name" value="PRK00440.1"/>
    <property type="match status" value="1"/>
</dbReference>
<evidence type="ECO:0000259" key="7">
    <source>
        <dbReference type="SMART" id="SM00382"/>
    </source>
</evidence>
<dbReference type="GO" id="GO:0006281">
    <property type="term" value="P:DNA repair"/>
    <property type="evidence" value="ECO:0007669"/>
    <property type="project" value="TreeGrafter"/>
</dbReference>
<evidence type="ECO:0000256" key="2">
    <source>
        <dbReference type="ARBA" id="ARBA00005378"/>
    </source>
</evidence>
<dbReference type="PANTHER" id="PTHR11669">
    <property type="entry name" value="REPLICATION FACTOR C / DNA POLYMERASE III GAMMA-TAU SUBUNIT"/>
    <property type="match status" value="1"/>
</dbReference>
<dbReference type="CDD" id="cd00009">
    <property type="entry name" value="AAA"/>
    <property type="match status" value="1"/>
</dbReference>
<comment type="similarity">
    <text evidence="2">Belongs to the activator 1 small subunits family.</text>
</comment>
<keyword evidence="5" id="KW-0067">ATP-binding</keyword>
<dbReference type="InterPro" id="IPR008921">
    <property type="entry name" value="DNA_pol3_clamp-load_cplx_C"/>
</dbReference>
<dbReference type="CDD" id="cd18140">
    <property type="entry name" value="HLD_clamp_RFC"/>
    <property type="match status" value="1"/>
</dbReference>
<feature type="domain" description="AAA+ ATPase" evidence="7">
    <location>
        <begin position="51"/>
        <end position="178"/>
    </location>
</feature>
<dbReference type="SMART" id="SM00382">
    <property type="entry name" value="AAA"/>
    <property type="match status" value="1"/>
</dbReference>
<sequence>MEVDEAPLEKVTREARDHLPFVEKYRPDSLDDIISHTEIIDTVCKFVDERKLPHLLFHGPPGTGKTSCILAIAKKMYGKHYHNMILELNASDERGISVVRDKIKAFCSTQQIINKGLKLVILDECDAITSAAQFALRRVVEKFTKNTRFCFICNYVSKVIPALQSRCTRFRFSPLKNEHIVGKLDDITKAEKLKVTKGAKESIITLSEGDMRKVLNILESASLAHDKISEEDIYSCTGKPSPSDTEKIMESLLQDDFKEAFETFMTLKTAKSLTLEDLVRSLHKSVMSTDLNNKIKIFLVKRLANVEQRIAIGCNEKLQVSSIVGAFIEIRTLKK</sequence>
<dbReference type="FunFam" id="3.40.50.300:FF:000129">
    <property type="entry name" value="Replication factor C subunit 5"/>
    <property type="match status" value="1"/>
</dbReference>
<dbReference type="GO" id="GO:0016887">
    <property type="term" value="F:ATP hydrolysis activity"/>
    <property type="evidence" value="ECO:0007669"/>
    <property type="project" value="InterPro"/>
</dbReference>
<dbReference type="Gene3D" id="1.20.272.10">
    <property type="match status" value="1"/>
</dbReference>
<accession>A0AAD1XMG4</accession>
<dbReference type="FunFam" id="1.20.272.10:FF:000004">
    <property type="entry name" value="Replication factor C subunit 5"/>
    <property type="match status" value="1"/>
</dbReference>
<evidence type="ECO:0000256" key="6">
    <source>
        <dbReference type="ARBA" id="ARBA00023242"/>
    </source>
</evidence>
<keyword evidence="4" id="KW-0547">Nucleotide-binding</keyword>
<dbReference type="PANTHER" id="PTHR11669:SF9">
    <property type="entry name" value="REPLICATION FACTOR C SUBUNIT 5"/>
    <property type="match status" value="1"/>
</dbReference>
<comment type="subcellular location">
    <subcellularLocation>
        <location evidence="1">Nucleus</location>
    </subcellularLocation>
</comment>
<dbReference type="GO" id="GO:0005524">
    <property type="term" value="F:ATP binding"/>
    <property type="evidence" value="ECO:0007669"/>
    <property type="project" value="UniProtKB-KW"/>
</dbReference>
<reference evidence="8" key="1">
    <citation type="submission" date="2023-07" db="EMBL/GenBank/DDBJ databases">
        <authorList>
            <consortium name="AG Swart"/>
            <person name="Singh M."/>
            <person name="Singh A."/>
            <person name="Seah K."/>
            <person name="Emmerich C."/>
        </authorList>
    </citation>
    <scope>NUCLEOTIDE SEQUENCE</scope>
    <source>
        <strain evidence="8">DP1</strain>
    </source>
</reference>
<dbReference type="Gene3D" id="1.10.8.60">
    <property type="match status" value="1"/>
</dbReference>
<protein>
    <recommendedName>
        <fullName evidence="7">AAA+ ATPase domain-containing protein</fullName>
    </recommendedName>
</protein>
<dbReference type="InterPro" id="IPR050238">
    <property type="entry name" value="DNA_Rep/Repair_Clamp_Loader"/>
</dbReference>
<keyword evidence="9" id="KW-1185">Reference proteome</keyword>
<dbReference type="InterPro" id="IPR003593">
    <property type="entry name" value="AAA+_ATPase"/>
</dbReference>
<dbReference type="GO" id="GO:0003677">
    <property type="term" value="F:DNA binding"/>
    <property type="evidence" value="ECO:0007669"/>
    <property type="project" value="InterPro"/>
</dbReference>
<dbReference type="Proteomes" id="UP001295684">
    <property type="component" value="Unassembled WGS sequence"/>
</dbReference>
<evidence type="ECO:0000256" key="3">
    <source>
        <dbReference type="ARBA" id="ARBA00022705"/>
    </source>
</evidence>
<name>A0AAD1XMG4_EUPCR</name>
<dbReference type="InterPro" id="IPR047854">
    <property type="entry name" value="RFC_lid"/>
</dbReference>